<gene>
    <name evidence="1" type="ORF">ACFL6M_07910</name>
</gene>
<evidence type="ECO:0000313" key="2">
    <source>
        <dbReference type="Proteomes" id="UP001593833"/>
    </source>
</evidence>
<accession>A0ABV6YMF7</accession>
<dbReference type="EMBL" id="JBHPKH010000191">
    <property type="protein sequence ID" value="MFC1573503.1"/>
    <property type="molecule type" value="Genomic_DNA"/>
</dbReference>
<keyword evidence="2" id="KW-1185">Reference proteome</keyword>
<name>A0ABV6YMF7_UNCEI</name>
<feature type="non-terminal residue" evidence="1">
    <location>
        <position position="202"/>
    </location>
</feature>
<proteinExistence type="predicted"/>
<organism evidence="1 2">
    <name type="scientific">Eiseniibacteriota bacterium</name>
    <dbReference type="NCBI Taxonomy" id="2212470"/>
    <lineage>
        <taxon>Bacteria</taxon>
        <taxon>Candidatus Eiseniibacteriota</taxon>
    </lineage>
</organism>
<comment type="caution">
    <text evidence="1">The sequence shown here is derived from an EMBL/GenBank/DDBJ whole genome shotgun (WGS) entry which is preliminary data.</text>
</comment>
<protein>
    <submittedName>
        <fullName evidence="1">Uncharacterized protein</fullName>
    </submittedName>
</protein>
<dbReference type="Proteomes" id="UP001593833">
    <property type="component" value="Unassembled WGS sequence"/>
</dbReference>
<evidence type="ECO:0000313" key="1">
    <source>
        <dbReference type="EMBL" id="MFC1573503.1"/>
    </source>
</evidence>
<sequence length="202" mass="22535">MQYRLDLQKIFLAGLLLAIALPFTASDAIGRDAPVITTDDFFHDIGDYYRSYSNASNASVSGLLGLPGGPQTWDFSEGPTNEIKRFDYLPADDGDDPGAGFYAADHYPAADFSQRMTEEIGADQAWMYLDQIAGVGRTNYGFYWPDGHTQTNDWSVFTPPILDFPDPLSYGSNWLLTTTYQFQMYDAETVLDIKVNMTIDAE</sequence>
<reference evidence="1 2" key="1">
    <citation type="submission" date="2024-09" db="EMBL/GenBank/DDBJ databases">
        <authorList>
            <person name="D'Angelo T."/>
        </authorList>
    </citation>
    <scope>NUCLEOTIDE SEQUENCE [LARGE SCALE GENOMIC DNA]</scope>
    <source>
        <strain evidence="1">SAG AM-320-E07</strain>
    </source>
</reference>